<keyword evidence="4" id="KW-0418">Kinase</keyword>
<feature type="non-terminal residue" evidence="6">
    <location>
        <position position="112"/>
    </location>
</feature>
<evidence type="ECO:0000256" key="4">
    <source>
        <dbReference type="ARBA" id="ARBA00022777"/>
    </source>
</evidence>
<gene>
    <name evidence="6" type="ORF">HC175_21765</name>
</gene>
<accession>A0ABX1D5D5</accession>
<dbReference type="PANTHER" id="PTHR43047:SF71">
    <property type="entry name" value="HISTIDINE KINASE CONTAINING CHEY-HOMOLOGOUS RECEIVER DOMAIN-RELATED"/>
    <property type="match status" value="1"/>
</dbReference>
<feature type="non-terminal residue" evidence="6">
    <location>
        <position position="1"/>
    </location>
</feature>
<keyword evidence="3" id="KW-0808">Transferase</keyword>
<dbReference type="RefSeq" id="WP_209310183.1">
    <property type="nucleotide sequence ID" value="NZ_JAAVJR010001268.1"/>
</dbReference>
<organism evidence="6 7">
    <name type="scientific">Salinimicrobium oceani</name>
    <dbReference type="NCBI Taxonomy" id="2722702"/>
    <lineage>
        <taxon>Bacteria</taxon>
        <taxon>Pseudomonadati</taxon>
        <taxon>Bacteroidota</taxon>
        <taxon>Flavobacteriia</taxon>
        <taxon>Flavobacteriales</taxon>
        <taxon>Flavobacteriaceae</taxon>
        <taxon>Salinimicrobium</taxon>
    </lineage>
</organism>
<name>A0ABX1D5D5_9FLAO</name>
<dbReference type="PROSITE" id="PS50109">
    <property type="entry name" value="HIS_KIN"/>
    <property type="match status" value="1"/>
</dbReference>
<comment type="catalytic activity">
    <reaction evidence="1">
        <text>ATP + protein L-histidine = ADP + protein N-phospho-L-histidine.</text>
        <dbReference type="EC" id="2.7.13.3"/>
    </reaction>
</comment>
<evidence type="ECO:0000313" key="7">
    <source>
        <dbReference type="Proteomes" id="UP000703674"/>
    </source>
</evidence>
<evidence type="ECO:0000256" key="3">
    <source>
        <dbReference type="ARBA" id="ARBA00022679"/>
    </source>
</evidence>
<sequence>ITDFDLPLLLNNLKQAHQPQAIDKQTRLDLHIDDKIPHRVAADQLKLSQVLHNLVSNAVKFTEAGKVNISVELQKQENETLWLKFDIEDTGIGISEDKIEHIFEKFTQAESS</sequence>
<evidence type="ECO:0000256" key="1">
    <source>
        <dbReference type="ARBA" id="ARBA00000085"/>
    </source>
</evidence>
<feature type="domain" description="Histidine kinase" evidence="5">
    <location>
        <begin position="1"/>
        <end position="112"/>
    </location>
</feature>
<evidence type="ECO:0000256" key="2">
    <source>
        <dbReference type="ARBA" id="ARBA00012438"/>
    </source>
</evidence>
<proteinExistence type="predicted"/>
<comment type="caution">
    <text evidence="6">The sequence shown here is derived from an EMBL/GenBank/DDBJ whole genome shotgun (WGS) entry which is preliminary data.</text>
</comment>
<keyword evidence="7" id="KW-1185">Reference proteome</keyword>
<dbReference type="EC" id="2.7.13.3" evidence="2"/>
<dbReference type="SUPFAM" id="SSF55874">
    <property type="entry name" value="ATPase domain of HSP90 chaperone/DNA topoisomerase II/histidine kinase"/>
    <property type="match status" value="1"/>
</dbReference>
<protein>
    <recommendedName>
        <fullName evidence="2">histidine kinase</fullName>
        <ecNumber evidence="2">2.7.13.3</ecNumber>
    </recommendedName>
</protein>
<evidence type="ECO:0000313" key="6">
    <source>
        <dbReference type="EMBL" id="NJW55545.1"/>
    </source>
</evidence>
<dbReference type="InterPro" id="IPR036890">
    <property type="entry name" value="HATPase_C_sf"/>
</dbReference>
<dbReference type="Pfam" id="PF02518">
    <property type="entry name" value="HATPase_c"/>
    <property type="match status" value="1"/>
</dbReference>
<dbReference type="InterPro" id="IPR003594">
    <property type="entry name" value="HATPase_dom"/>
</dbReference>
<dbReference type="EMBL" id="JAAVJR010001268">
    <property type="protein sequence ID" value="NJW55545.1"/>
    <property type="molecule type" value="Genomic_DNA"/>
</dbReference>
<evidence type="ECO:0000259" key="5">
    <source>
        <dbReference type="PROSITE" id="PS50109"/>
    </source>
</evidence>
<dbReference type="Proteomes" id="UP000703674">
    <property type="component" value="Unassembled WGS sequence"/>
</dbReference>
<reference evidence="6 7" key="1">
    <citation type="submission" date="2020-03" db="EMBL/GenBank/DDBJ databases">
        <title>Salinimicrobium sp. nov, isolated from SCS.</title>
        <authorList>
            <person name="Cao W.R."/>
        </authorList>
    </citation>
    <scope>NUCLEOTIDE SEQUENCE [LARGE SCALE GENOMIC DNA]</scope>
    <source>
        <strain evidence="7">J15B91</strain>
    </source>
</reference>
<dbReference type="Gene3D" id="3.30.565.10">
    <property type="entry name" value="Histidine kinase-like ATPase, C-terminal domain"/>
    <property type="match status" value="1"/>
</dbReference>
<dbReference type="PANTHER" id="PTHR43047">
    <property type="entry name" value="TWO-COMPONENT HISTIDINE PROTEIN KINASE"/>
    <property type="match status" value="1"/>
</dbReference>
<dbReference type="InterPro" id="IPR005467">
    <property type="entry name" value="His_kinase_dom"/>
</dbReference>